<dbReference type="EMBL" id="JAUSSU010000002">
    <property type="protein sequence ID" value="MDQ0111462.1"/>
    <property type="molecule type" value="Genomic_DNA"/>
</dbReference>
<evidence type="ECO:0000313" key="11">
    <source>
        <dbReference type="EMBL" id="MDQ0111462.1"/>
    </source>
</evidence>
<dbReference type="SMART" id="SM00342">
    <property type="entry name" value="HTH_ARAC"/>
    <property type="match status" value="1"/>
</dbReference>
<dbReference type="InterPro" id="IPR051552">
    <property type="entry name" value="HptR"/>
</dbReference>
<dbReference type="RefSeq" id="WP_307201471.1">
    <property type="nucleotide sequence ID" value="NZ_JAUSSU010000002.1"/>
</dbReference>
<evidence type="ECO:0000256" key="7">
    <source>
        <dbReference type="ARBA" id="ARBA00023163"/>
    </source>
</evidence>
<comment type="subcellular location">
    <subcellularLocation>
        <location evidence="1">Cytoplasm</location>
    </subcellularLocation>
</comment>
<protein>
    <submittedName>
        <fullName evidence="11">Two-component system response regulator YesN</fullName>
    </submittedName>
</protein>
<dbReference type="Gene3D" id="3.40.50.2300">
    <property type="match status" value="1"/>
</dbReference>
<evidence type="ECO:0000256" key="3">
    <source>
        <dbReference type="ARBA" id="ARBA00022553"/>
    </source>
</evidence>
<evidence type="ECO:0000313" key="12">
    <source>
        <dbReference type="Proteomes" id="UP001229346"/>
    </source>
</evidence>
<dbReference type="PANTHER" id="PTHR42713">
    <property type="entry name" value="HISTIDINE KINASE-RELATED"/>
    <property type="match status" value="1"/>
</dbReference>
<keyword evidence="5" id="KW-0805">Transcription regulation</keyword>
<organism evidence="11 12">
    <name type="scientific">Paenibacillus harenae</name>
    <dbReference type="NCBI Taxonomy" id="306543"/>
    <lineage>
        <taxon>Bacteria</taxon>
        <taxon>Bacillati</taxon>
        <taxon>Bacillota</taxon>
        <taxon>Bacilli</taxon>
        <taxon>Bacillales</taxon>
        <taxon>Paenibacillaceae</taxon>
        <taxon>Paenibacillus</taxon>
    </lineage>
</organism>
<feature type="modified residue" description="4-aspartylphosphate" evidence="8">
    <location>
        <position position="55"/>
    </location>
</feature>
<evidence type="ECO:0000256" key="8">
    <source>
        <dbReference type="PROSITE-ProRule" id="PRU00169"/>
    </source>
</evidence>
<evidence type="ECO:0000256" key="5">
    <source>
        <dbReference type="ARBA" id="ARBA00023015"/>
    </source>
</evidence>
<evidence type="ECO:0000259" key="9">
    <source>
        <dbReference type="PROSITE" id="PS01124"/>
    </source>
</evidence>
<name>A0ABT9TWJ8_PAEHA</name>
<dbReference type="SUPFAM" id="SSF46689">
    <property type="entry name" value="Homeodomain-like"/>
    <property type="match status" value="2"/>
</dbReference>
<dbReference type="Pfam" id="PF12833">
    <property type="entry name" value="HTH_18"/>
    <property type="match status" value="1"/>
</dbReference>
<keyword evidence="6" id="KW-0238">DNA-binding</keyword>
<feature type="domain" description="Response regulatory" evidence="10">
    <location>
        <begin position="3"/>
        <end position="120"/>
    </location>
</feature>
<dbReference type="SMART" id="SM00448">
    <property type="entry name" value="REC"/>
    <property type="match status" value="1"/>
</dbReference>
<dbReference type="InterPro" id="IPR018060">
    <property type="entry name" value="HTH_AraC"/>
</dbReference>
<proteinExistence type="predicted"/>
<dbReference type="InterPro" id="IPR001789">
    <property type="entry name" value="Sig_transdc_resp-reg_receiver"/>
</dbReference>
<feature type="domain" description="HTH araC/xylS-type" evidence="9">
    <location>
        <begin position="428"/>
        <end position="527"/>
    </location>
</feature>
<sequence length="548" mass="62589">MKKIMLVDDEILVRESIRDCINWEKEGFIYCGDASDGEVALPLIEQLEPDILITDIKMPFMNGIELSEIVRTRMPDIKIIILSGHDEFEYARAALRVGAMEYCLKPVSAADIIRLLQETSKVIDRERLEREQRQLLLQLQSDYAVKTQHKLLNDLCCGLIATAEAMHTAALLNVALYAKHYVVAVTDFRCHDGRARLVADKLQEAEQFLSSELSRLPIEPLSYKRSHTETVWLLKGQTAPQLEEALHYLQAGLKNQIEKLFPCTLALGTGSIQERLQGVHASYLDAEDDKHWRRLSQHNRLALFQAASSAQGQSAWPDRQRFIDFLKLGAEHESAGLLSSLADSLRSVDWRDSFYGYYLLNDYTIEVLKTAHELHFASASPAETMEQFEQKMNKVRSADEARAYLQWLLSQYWQWRSDASDKYTEMLEQAKSYIAKNYGNDQLTLQDVADHVMVSPSHLSKVFSQECGQTFIEFLTQTRIRKAKELLLSTSSKSYEIAHRVGYNDAHYFSNLFKRITGITTTQYRKQQLLGNGSVLQAQGAMHENGKH</sequence>
<dbReference type="Proteomes" id="UP001229346">
    <property type="component" value="Unassembled WGS sequence"/>
</dbReference>
<dbReference type="Pfam" id="PF00072">
    <property type="entry name" value="Response_reg"/>
    <property type="match status" value="1"/>
</dbReference>
<dbReference type="InterPro" id="IPR009057">
    <property type="entry name" value="Homeodomain-like_sf"/>
</dbReference>
<dbReference type="InterPro" id="IPR041522">
    <property type="entry name" value="CdaR_GGDEF"/>
</dbReference>
<keyword evidence="7" id="KW-0804">Transcription</keyword>
<comment type="caution">
    <text evidence="11">The sequence shown here is derived from an EMBL/GenBank/DDBJ whole genome shotgun (WGS) entry which is preliminary data.</text>
</comment>
<keyword evidence="3 8" id="KW-0597">Phosphoprotein</keyword>
<accession>A0ABT9TWJ8</accession>
<keyword evidence="12" id="KW-1185">Reference proteome</keyword>
<dbReference type="Gene3D" id="1.10.10.60">
    <property type="entry name" value="Homeodomain-like"/>
    <property type="match status" value="2"/>
</dbReference>
<dbReference type="Pfam" id="PF17853">
    <property type="entry name" value="GGDEF_2"/>
    <property type="match status" value="1"/>
</dbReference>
<evidence type="ECO:0000256" key="4">
    <source>
        <dbReference type="ARBA" id="ARBA00023012"/>
    </source>
</evidence>
<gene>
    <name evidence="11" type="ORF">J2T15_000895</name>
</gene>
<evidence type="ECO:0000259" key="10">
    <source>
        <dbReference type="PROSITE" id="PS50110"/>
    </source>
</evidence>
<dbReference type="PROSITE" id="PS01124">
    <property type="entry name" value="HTH_ARAC_FAMILY_2"/>
    <property type="match status" value="1"/>
</dbReference>
<dbReference type="InterPro" id="IPR011006">
    <property type="entry name" value="CheY-like_superfamily"/>
</dbReference>
<evidence type="ECO:0000256" key="2">
    <source>
        <dbReference type="ARBA" id="ARBA00022490"/>
    </source>
</evidence>
<evidence type="ECO:0000256" key="6">
    <source>
        <dbReference type="ARBA" id="ARBA00023125"/>
    </source>
</evidence>
<dbReference type="PROSITE" id="PS50110">
    <property type="entry name" value="RESPONSE_REGULATORY"/>
    <property type="match status" value="1"/>
</dbReference>
<keyword evidence="2" id="KW-0963">Cytoplasm</keyword>
<evidence type="ECO:0000256" key="1">
    <source>
        <dbReference type="ARBA" id="ARBA00004496"/>
    </source>
</evidence>
<reference evidence="11 12" key="1">
    <citation type="submission" date="2023-07" db="EMBL/GenBank/DDBJ databases">
        <title>Sorghum-associated microbial communities from plants grown in Nebraska, USA.</title>
        <authorList>
            <person name="Schachtman D."/>
        </authorList>
    </citation>
    <scope>NUCLEOTIDE SEQUENCE [LARGE SCALE GENOMIC DNA]</scope>
    <source>
        <strain evidence="11 12">CC482</strain>
    </source>
</reference>
<dbReference type="PANTHER" id="PTHR42713:SF3">
    <property type="entry name" value="TRANSCRIPTIONAL REGULATORY PROTEIN HPTR"/>
    <property type="match status" value="1"/>
</dbReference>
<dbReference type="SUPFAM" id="SSF52172">
    <property type="entry name" value="CheY-like"/>
    <property type="match status" value="1"/>
</dbReference>
<keyword evidence="4" id="KW-0902">Two-component regulatory system</keyword>
<dbReference type="CDD" id="cd17536">
    <property type="entry name" value="REC_YesN-like"/>
    <property type="match status" value="1"/>
</dbReference>